<evidence type="ECO:0000259" key="4">
    <source>
        <dbReference type="PROSITE" id="PS00662"/>
    </source>
</evidence>
<dbReference type="CDD" id="cd01129">
    <property type="entry name" value="PulE-GspE-like"/>
    <property type="match status" value="1"/>
</dbReference>
<dbReference type="STRING" id="197479.BFW38_04175"/>
<keyword evidence="2" id="KW-0547">Nucleotide-binding</keyword>
<dbReference type="InterPro" id="IPR003593">
    <property type="entry name" value="AAA+_ATPase"/>
</dbReference>
<dbReference type="Gene3D" id="3.30.450.90">
    <property type="match status" value="1"/>
</dbReference>
<dbReference type="GO" id="GO:0016887">
    <property type="term" value="F:ATP hydrolysis activity"/>
    <property type="evidence" value="ECO:0007669"/>
    <property type="project" value="TreeGrafter"/>
</dbReference>
<dbReference type="InterPro" id="IPR027417">
    <property type="entry name" value="P-loop_NTPase"/>
</dbReference>
<accession>A0A1E2VDS9</accession>
<comment type="similarity">
    <text evidence="1">Belongs to the GSP E family.</text>
</comment>
<feature type="domain" description="Bacterial type II secretion system protein E" evidence="4">
    <location>
        <begin position="380"/>
        <end position="394"/>
    </location>
</feature>
<dbReference type="InterPro" id="IPR037257">
    <property type="entry name" value="T2SS_E_N_sf"/>
</dbReference>
<reference evidence="5 6" key="1">
    <citation type="submission" date="2016-08" db="EMBL/GenBank/DDBJ databases">
        <authorList>
            <person name="Seilhamer J.J."/>
        </authorList>
    </citation>
    <scope>NUCLEOTIDE SEQUENCE [LARGE SCALE GENOMIC DNA]</scope>
    <source>
        <strain evidence="5 6">PH27A</strain>
    </source>
</reference>
<dbReference type="Proteomes" id="UP000094291">
    <property type="component" value="Unassembled WGS sequence"/>
</dbReference>
<dbReference type="SMART" id="SM00382">
    <property type="entry name" value="AAA"/>
    <property type="match status" value="1"/>
</dbReference>
<dbReference type="Pfam" id="PF00437">
    <property type="entry name" value="T2SSE"/>
    <property type="match status" value="1"/>
</dbReference>
<proteinExistence type="inferred from homology"/>
<evidence type="ECO:0000313" key="5">
    <source>
        <dbReference type="EMBL" id="ODC05170.1"/>
    </source>
</evidence>
<gene>
    <name evidence="5" type="ORF">BFW38_04175</name>
</gene>
<organism evidence="5 6">
    <name type="scientific">Terasakiispira papahanaumokuakeensis</name>
    <dbReference type="NCBI Taxonomy" id="197479"/>
    <lineage>
        <taxon>Bacteria</taxon>
        <taxon>Pseudomonadati</taxon>
        <taxon>Pseudomonadota</taxon>
        <taxon>Gammaproteobacteria</taxon>
        <taxon>Oceanospirillales</taxon>
        <taxon>Terasakiispira</taxon>
    </lineage>
</organism>
<dbReference type="PANTHER" id="PTHR30258">
    <property type="entry name" value="TYPE II SECRETION SYSTEM PROTEIN GSPE-RELATED"/>
    <property type="match status" value="1"/>
</dbReference>
<keyword evidence="3" id="KW-0067">ATP-binding</keyword>
<evidence type="ECO:0000256" key="3">
    <source>
        <dbReference type="ARBA" id="ARBA00022840"/>
    </source>
</evidence>
<dbReference type="Gene3D" id="3.40.50.300">
    <property type="entry name" value="P-loop containing nucleotide triphosphate hydrolases"/>
    <property type="match status" value="1"/>
</dbReference>
<dbReference type="PANTHER" id="PTHR30258:SF1">
    <property type="entry name" value="PROTEIN TRANSPORT PROTEIN HOFB HOMOLOG"/>
    <property type="match status" value="1"/>
</dbReference>
<dbReference type="AlphaFoldDB" id="A0A1E2VDS9"/>
<dbReference type="SUPFAM" id="SSF52540">
    <property type="entry name" value="P-loop containing nucleoside triphosphate hydrolases"/>
    <property type="match status" value="1"/>
</dbReference>
<dbReference type="Gene3D" id="3.30.300.160">
    <property type="entry name" value="Type II secretion system, protein E, N-terminal domain"/>
    <property type="match status" value="1"/>
</dbReference>
<sequence length="558" mass="62542">MTLEHQSHTGSPLAQAPLAHQLWQSGQLSLEDCQQAVQQAHQQRVPLMDWLQRHTPLNEQQLAQAAAKAYALPYDALDTLPPHLPDITDLPAGWALQHHVVPLQRTAEQLTIGIKSTHQLAILESLRFQLGVDIRPVMVPASRLEATLKLHVNSSATIDSIAPRQDRTTQQPIAPEAELNHLLAEACWHQASDIHLEPYQNHCRVRLRIDGQLHEWQMLDRDTLTRWINRIKIMAQLDIAETRRPQDGQMHFKDHHAATDMRISTLPTPWGEHLVLRLLGTTANHLALHQDALSQLGMTSTQYTQLKQALDQPQGLILVTGPTGSGKSTTLYSALQYLNQPERHLVTAEDPIEVHLTGVSQVSLQPQIGFTFAQALRAFLRQDPDVIMIGEMRDQETAEMAIRAAQTGHLVLSTLHTGAIAETLLRLRHWHLEGEQLASSLQLLMAQRLVRRLCQACRQPVTPTPQWREYLPEQAPPKIIYKAQGCPQCYGGYQGRLGLYHLAPMTPELRALILNDASPAALEAQLNEHETKPLRYQGLQQVIAGLTSLAEIDRVVPV</sequence>
<name>A0A1E2VDS9_9GAMM</name>
<protein>
    <recommendedName>
        <fullName evidence="4">Bacterial type II secretion system protein E domain-containing protein</fullName>
    </recommendedName>
</protein>
<evidence type="ECO:0000256" key="2">
    <source>
        <dbReference type="ARBA" id="ARBA00022741"/>
    </source>
</evidence>
<comment type="caution">
    <text evidence="5">The sequence shown here is derived from an EMBL/GenBank/DDBJ whole genome shotgun (WGS) entry which is preliminary data.</text>
</comment>
<keyword evidence="6" id="KW-1185">Reference proteome</keyword>
<dbReference type="InterPro" id="IPR001482">
    <property type="entry name" value="T2SS/T4SS_dom"/>
</dbReference>
<dbReference type="GO" id="GO:0005886">
    <property type="term" value="C:plasma membrane"/>
    <property type="evidence" value="ECO:0007669"/>
    <property type="project" value="TreeGrafter"/>
</dbReference>
<dbReference type="InterPro" id="IPR007831">
    <property type="entry name" value="T2SS_GspE_N"/>
</dbReference>
<evidence type="ECO:0000313" key="6">
    <source>
        <dbReference type="Proteomes" id="UP000094291"/>
    </source>
</evidence>
<dbReference type="GO" id="GO:0005524">
    <property type="term" value="F:ATP binding"/>
    <property type="evidence" value="ECO:0007669"/>
    <property type="project" value="UniProtKB-KW"/>
</dbReference>
<dbReference type="SUPFAM" id="SSF160246">
    <property type="entry name" value="EspE N-terminal domain-like"/>
    <property type="match status" value="1"/>
</dbReference>
<dbReference type="Pfam" id="PF05157">
    <property type="entry name" value="MshEN"/>
    <property type="match status" value="1"/>
</dbReference>
<dbReference type="EMBL" id="MDTQ01000001">
    <property type="protein sequence ID" value="ODC05170.1"/>
    <property type="molecule type" value="Genomic_DNA"/>
</dbReference>
<dbReference type="PROSITE" id="PS00662">
    <property type="entry name" value="T2SP_E"/>
    <property type="match status" value="1"/>
</dbReference>
<evidence type="ECO:0000256" key="1">
    <source>
        <dbReference type="ARBA" id="ARBA00006611"/>
    </source>
</evidence>